<evidence type="ECO:0000313" key="9">
    <source>
        <dbReference type="Proteomes" id="UP001183648"/>
    </source>
</evidence>
<keyword evidence="6" id="KW-0812">Transmembrane</keyword>
<accession>A0ABU2BSZ1</accession>
<dbReference type="RefSeq" id="WP_310296960.1">
    <property type="nucleotide sequence ID" value="NZ_BAAAPS010000006.1"/>
</dbReference>
<dbReference type="CDD" id="cd02972">
    <property type="entry name" value="DsbA_family"/>
    <property type="match status" value="1"/>
</dbReference>
<comment type="caution">
    <text evidence="8">The sequence shown here is derived from an EMBL/GenBank/DDBJ whole genome shotgun (WGS) entry which is preliminary data.</text>
</comment>
<keyword evidence="3" id="KW-0560">Oxidoreductase</keyword>
<gene>
    <name evidence="8" type="ORF">J2S63_000022</name>
</gene>
<reference evidence="8 9" key="1">
    <citation type="submission" date="2023-07" db="EMBL/GenBank/DDBJ databases">
        <title>Sequencing the genomes of 1000 actinobacteria strains.</title>
        <authorList>
            <person name="Klenk H.-P."/>
        </authorList>
    </citation>
    <scope>NUCLEOTIDE SEQUENCE [LARGE SCALE GENOMIC DNA]</scope>
    <source>
        <strain evidence="8 9">DSM 19426</strain>
    </source>
</reference>
<name>A0ABU2BSZ1_9ACTN</name>
<evidence type="ECO:0000256" key="4">
    <source>
        <dbReference type="ARBA" id="ARBA00023157"/>
    </source>
</evidence>
<keyword evidence="5" id="KW-0676">Redox-active center</keyword>
<comment type="similarity">
    <text evidence="1">Belongs to the thioredoxin family. DsbA subfamily.</text>
</comment>
<dbReference type="Proteomes" id="UP001183648">
    <property type="component" value="Unassembled WGS sequence"/>
</dbReference>
<dbReference type="PANTHER" id="PTHR13887">
    <property type="entry name" value="GLUTATHIONE S-TRANSFERASE KAPPA"/>
    <property type="match status" value="1"/>
</dbReference>
<dbReference type="InterPro" id="IPR036249">
    <property type="entry name" value="Thioredoxin-like_sf"/>
</dbReference>
<keyword evidence="4" id="KW-1015">Disulfide bond</keyword>
<proteinExistence type="inferred from homology"/>
<evidence type="ECO:0000256" key="6">
    <source>
        <dbReference type="SAM" id="Phobius"/>
    </source>
</evidence>
<dbReference type="EMBL" id="JAVDYG010000001">
    <property type="protein sequence ID" value="MDR7360469.1"/>
    <property type="molecule type" value="Genomic_DNA"/>
</dbReference>
<evidence type="ECO:0000313" key="8">
    <source>
        <dbReference type="EMBL" id="MDR7360469.1"/>
    </source>
</evidence>
<dbReference type="SUPFAM" id="SSF52833">
    <property type="entry name" value="Thioredoxin-like"/>
    <property type="match status" value="1"/>
</dbReference>
<evidence type="ECO:0000256" key="1">
    <source>
        <dbReference type="ARBA" id="ARBA00005791"/>
    </source>
</evidence>
<evidence type="ECO:0000256" key="5">
    <source>
        <dbReference type="ARBA" id="ARBA00023284"/>
    </source>
</evidence>
<keyword evidence="6" id="KW-0472">Membrane</keyword>
<feature type="domain" description="Thioredoxin-like fold" evidence="7">
    <location>
        <begin position="75"/>
        <end position="246"/>
    </location>
</feature>
<keyword evidence="6" id="KW-1133">Transmembrane helix</keyword>
<keyword evidence="9" id="KW-1185">Reference proteome</keyword>
<feature type="transmembrane region" description="Helical" evidence="6">
    <location>
        <begin position="29"/>
        <end position="49"/>
    </location>
</feature>
<keyword evidence="2" id="KW-0732">Signal</keyword>
<evidence type="ECO:0000256" key="2">
    <source>
        <dbReference type="ARBA" id="ARBA00022729"/>
    </source>
</evidence>
<dbReference type="GO" id="GO:0016853">
    <property type="term" value="F:isomerase activity"/>
    <property type="evidence" value="ECO:0007669"/>
    <property type="project" value="UniProtKB-KW"/>
</dbReference>
<evidence type="ECO:0000256" key="3">
    <source>
        <dbReference type="ARBA" id="ARBA00023002"/>
    </source>
</evidence>
<dbReference type="Pfam" id="PF13462">
    <property type="entry name" value="Thioredoxin_4"/>
    <property type="match status" value="1"/>
</dbReference>
<dbReference type="InterPro" id="IPR012336">
    <property type="entry name" value="Thioredoxin-like_fold"/>
</dbReference>
<dbReference type="Gene3D" id="3.40.30.10">
    <property type="entry name" value="Glutaredoxin"/>
    <property type="match status" value="1"/>
</dbReference>
<dbReference type="PANTHER" id="PTHR13887:SF14">
    <property type="entry name" value="DISULFIDE BOND FORMATION PROTEIN D"/>
    <property type="match status" value="1"/>
</dbReference>
<evidence type="ECO:0000259" key="7">
    <source>
        <dbReference type="Pfam" id="PF13462"/>
    </source>
</evidence>
<protein>
    <submittedName>
        <fullName evidence="8">Protein-disulfide isomerase</fullName>
    </submittedName>
</protein>
<sequence length="253" mass="26998">MSNKSRTRSQELRRLKAETARREARTRRIVTLVGGLVVLVLVGAIAFAVHQASQSTDSTASPSGKVVVPASVKDGSIPVGDPGAPVTVTIYLDYMCPACGKFEATQGKDLDQMIEDGKVRVELRPIAFLDRASQGTKYSTRAANAVATVADGSPEHVWALNQSLYAHQPQEGSTGLTDDQIAELARTAGVPTAVVDRFTKREFEPWVQKFTQDAFDAGIESTPTVRVDGKDLADVFTPGALKRAVDQAAGSNG</sequence>
<organism evidence="8 9">
    <name type="scientific">Nocardioides marmoribigeumensis</name>
    <dbReference type="NCBI Taxonomy" id="433649"/>
    <lineage>
        <taxon>Bacteria</taxon>
        <taxon>Bacillati</taxon>
        <taxon>Actinomycetota</taxon>
        <taxon>Actinomycetes</taxon>
        <taxon>Propionibacteriales</taxon>
        <taxon>Nocardioidaceae</taxon>
        <taxon>Nocardioides</taxon>
    </lineage>
</organism>
<keyword evidence="8" id="KW-0413">Isomerase</keyword>